<feature type="region of interest" description="Disordered" evidence="10">
    <location>
        <begin position="72"/>
        <end position="113"/>
    </location>
</feature>
<evidence type="ECO:0000259" key="11">
    <source>
        <dbReference type="PROSITE" id="PS50837"/>
    </source>
</evidence>
<dbReference type="InterPro" id="IPR050637">
    <property type="entry name" value="NLRP_innate_immun_reg"/>
</dbReference>
<evidence type="ECO:0000256" key="4">
    <source>
        <dbReference type="ARBA" id="ARBA00022737"/>
    </source>
</evidence>
<comment type="subcellular location">
    <subcellularLocation>
        <location evidence="1">Inflammasome</location>
    </subcellularLocation>
</comment>
<protein>
    <recommendedName>
        <fullName evidence="11">NACHT domain-containing protein</fullName>
    </recommendedName>
</protein>
<keyword evidence="8" id="KW-0395">Inflammatory response</keyword>
<dbReference type="SUPFAM" id="SSF52540">
    <property type="entry name" value="P-loop containing nucleoside triphosphate hydrolases"/>
    <property type="match status" value="1"/>
</dbReference>
<evidence type="ECO:0000313" key="12">
    <source>
        <dbReference type="Ensembl" id="ENSGAGP00000009738.1"/>
    </source>
</evidence>
<feature type="compositionally biased region" description="Polar residues" evidence="10">
    <location>
        <begin position="72"/>
        <end position="81"/>
    </location>
</feature>
<accession>A0A452H5F4</accession>
<dbReference type="FunFam" id="3.40.50.300:FF:000442">
    <property type="entry name" value="NACHT, LRR and PYD domains-containing protein 3"/>
    <property type="match status" value="1"/>
</dbReference>
<evidence type="ECO:0000256" key="7">
    <source>
        <dbReference type="ARBA" id="ARBA00022843"/>
    </source>
</evidence>
<dbReference type="InterPro" id="IPR032675">
    <property type="entry name" value="LRR_dom_sf"/>
</dbReference>
<dbReference type="CDD" id="cd00116">
    <property type="entry name" value="LRR_RI"/>
    <property type="match status" value="1"/>
</dbReference>
<dbReference type="AlphaFoldDB" id="A0A452H5F4"/>
<dbReference type="InterPro" id="IPR001611">
    <property type="entry name" value="Leu-rich_rpt"/>
</dbReference>
<proteinExistence type="inferred from homology"/>
<dbReference type="Pfam" id="PF13516">
    <property type="entry name" value="LRR_6"/>
    <property type="match status" value="5"/>
</dbReference>
<dbReference type="Pfam" id="PF05729">
    <property type="entry name" value="NACHT"/>
    <property type="match status" value="1"/>
</dbReference>
<keyword evidence="7" id="KW-0832">Ubl conjugation</keyword>
<dbReference type="GO" id="GO:0005829">
    <property type="term" value="C:cytosol"/>
    <property type="evidence" value="ECO:0007669"/>
    <property type="project" value="UniProtKB-SubCell"/>
</dbReference>
<dbReference type="SUPFAM" id="SSF52047">
    <property type="entry name" value="RNI-like"/>
    <property type="match status" value="2"/>
</dbReference>
<evidence type="ECO:0000256" key="5">
    <source>
        <dbReference type="ARBA" id="ARBA00022741"/>
    </source>
</evidence>
<dbReference type="GO" id="GO:0006954">
    <property type="term" value="P:inflammatory response"/>
    <property type="evidence" value="ECO:0007669"/>
    <property type="project" value="UniProtKB-KW"/>
</dbReference>
<dbReference type="InterPro" id="IPR041075">
    <property type="entry name" value="NOD1/2_WH"/>
</dbReference>
<dbReference type="PROSITE" id="PS50837">
    <property type="entry name" value="NACHT"/>
    <property type="match status" value="1"/>
</dbReference>
<keyword evidence="13" id="KW-1185">Reference proteome</keyword>
<dbReference type="PANTHER" id="PTHR45690">
    <property type="entry name" value="NACHT, LRR AND PYD DOMAINS-CONTAINING PROTEIN 12"/>
    <property type="match status" value="1"/>
</dbReference>
<dbReference type="Ensembl" id="ENSGAGT00000011184.1">
    <property type="protein sequence ID" value="ENSGAGP00000009738.1"/>
    <property type="gene ID" value="ENSGAGG00000007669.1"/>
</dbReference>
<sequence length="997" mass="111138">MPLQGCCGEGLWLVPTCHPDSADSLGTPGHGAHGGLRARAREHSENKQVPCSKEGLELPPLKEAVGEFLTLTPTDSRSCSPGTPVHATPEGLGAKASEQSRDQAAALQGGGTAGLPREHEIITLGRRHAEIMAERASPITIANLFESDRNGQSPQIVVLQGAAGIGKTLTAKKIMLDWANEGLYQNRFDYVFYINCREINFVREQRSVEDLILENCPDQNAPTKEILMNPEKLLFIIDGFDELRFSFNQPTSIQCSDSCEKQPVEIILSSLFRKKVLLKSYLLITTRPIALEKLGQCLKDERYAEILGFSENERKEYFYKFFGNEEQARKAFNFVKDNEVLFTMCFVPLVCWIICTVLKQQMEADEDLAQTSSTITGVYMHYLDSLLKGHSSTSKQQVQGNLKGLCSLAADGIWKKNILFEEEDVKKHGLDKPDALFLNENMFQKGIDCECVYTFIHLSFQEFFAALFYVLEKEETEENSETAIQPVEKLFEKCEKSRNDLMLTVRFLFGLLNKKRMEEMEKKLSCKISPKIKNNLLTWVKEKLSLSLFKYDMLPFDEDTTILYFEYFHCLYEIGEREFVQSAMNHLTELKLLHHTFTKMDQIVLQFCLKNSCKLESVYLDTCTFLTEDLNEDSPRPCTCCRDLADVLKARESLTELDLGYNDLGNAGVRLLCEGLKHPTCKLQKLDLWDCELTGACCGDLANVLSTNQSLTELKLCANSLGDAGVRLLCKQLTHPNCKLQQLGLRDCELTGACCGDLAAVLSTSQSLTELKLSGNNLGDAGMRLLCKGLNHPNCKLQKLECHLCKALDRMRDGGGDKSVFLSPCPALMVHRGLLLPSYSKRGSYSASWTLTELKLSGNNLGNAGVRLLCEGLKHPNCKLWRLDLSSCFLTDACCGDLATVLRTNQSLTELDLGYNNLGDAGVKLLCEGLKQNCKLQSLKLHYCGLTAACCEALSSVLSTSQTLTFLGLGANSLEDSGVQRLCEGLKHRNCKLHTLG</sequence>
<dbReference type="SMART" id="SM00368">
    <property type="entry name" value="LRR_RI"/>
    <property type="match status" value="11"/>
</dbReference>
<evidence type="ECO:0000256" key="2">
    <source>
        <dbReference type="ARBA" id="ARBA00008665"/>
    </source>
</evidence>
<dbReference type="Gene3D" id="3.80.10.10">
    <property type="entry name" value="Ribonuclease Inhibitor"/>
    <property type="match status" value="2"/>
</dbReference>
<feature type="domain" description="NACHT" evidence="11">
    <location>
        <begin position="155"/>
        <end position="360"/>
    </location>
</feature>
<dbReference type="Gene3D" id="3.40.50.300">
    <property type="entry name" value="P-loop containing nucleotide triphosphate hydrolases"/>
    <property type="match status" value="1"/>
</dbReference>
<reference evidence="12" key="2">
    <citation type="submission" date="2025-08" db="UniProtKB">
        <authorList>
            <consortium name="Ensembl"/>
        </authorList>
    </citation>
    <scope>IDENTIFICATION</scope>
</reference>
<evidence type="ECO:0000256" key="3">
    <source>
        <dbReference type="ARBA" id="ARBA00022490"/>
    </source>
</evidence>
<evidence type="ECO:0000256" key="10">
    <source>
        <dbReference type="SAM" id="MobiDB-lite"/>
    </source>
</evidence>
<keyword evidence="6" id="KW-0067">ATP-binding</keyword>
<feature type="region of interest" description="Disordered" evidence="10">
    <location>
        <begin position="24"/>
        <end position="53"/>
    </location>
</feature>
<dbReference type="InterPro" id="IPR041267">
    <property type="entry name" value="NLRP_HD2"/>
</dbReference>
<dbReference type="Pfam" id="PF17779">
    <property type="entry name" value="WHD_NOD2"/>
    <property type="match status" value="1"/>
</dbReference>
<keyword evidence="9" id="KW-1271">Inflammasome</keyword>
<reference evidence="13" key="1">
    <citation type="journal article" date="2017" name="PLoS ONE">
        <title>The Agassiz's desert tortoise genome provides a resource for the conservation of a threatened species.</title>
        <authorList>
            <person name="Tollis M."/>
            <person name="DeNardo D.F."/>
            <person name="Cornelius J.A."/>
            <person name="Dolby G.A."/>
            <person name="Edwards T."/>
            <person name="Henen B.T."/>
            <person name="Karl A.E."/>
            <person name="Murphy R.W."/>
            <person name="Kusumi K."/>
        </authorList>
    </citation>
    <scope>NUCLEOTIDE SEQUENCE [LARGE SCALE GENOMIC DNA]</scope>
</reference>
<evidence type="ECO:0000313" key="13">
    <source>
        <dbReference type="Proteomes" id="UP000291020"/>
    </source>
</evidence>
<dbReference type="GO" id="GO:0005524">
    <property type="term" value="F:ATP binding"/>
    <property type="evidence" value="ECO:0007669"/>
    <property type="project" value="UniProtKB-KW"/>
</dbReference>
<evidence type="ECO:0000256" key="1">
    <source>
        <dbReference type="ARBA" id="ARBA00004110"/>
    </source>
</evidence>
<keyword evidence="5" id="KW-0547">Nucleotide-binding</keyword>
<evidence type="ECO:0000256" key="9">
    <source>
        <dbReference type="ARBA" id="ARBA00023233"/>
    </source>
</evidence>
<reference evidence="12" key="3">
    <citation type="submission" date="2025-09" db="UniProtKB">
        <authorList>
            <consortium name="Ensembl"/>
        </authorList>
    </citation>
    <scope>IDENTIFICATION</scope>
</reference>
<keyword evidence="3" id="KW-0963">Cytoplasm</keyword>
<dbReference type="Pfam" id="PF17776">
    <property type="entry name" value="NLRC4_HD2"/>
    <property type="match status" value="1"/>
</dbReference>
<dbReference type="InterPro" id="IPR007111">
    <property type="entry name" value="NACHT_NTPase"/>
</dbReference>
<organism evidence="12 13">
    <name type="scientific">Gopherus agassizii</name>
    <name type="common">Agassiz's desert tortoise</name>
    <dbReference type="NCBI Taxonomy" id="38772"/>
    <lineage>
        <taxon>Eukaryota</taxon>
        <taxon>Metazoa</taxon>
        <taxon>Chordata</taxon>
        <taxon>Craniata</taxon>
        <taxon>Vertebrata</taxon>
        <taxon>Euteleostomi</taxon>
        <taxon>Archelosauria</taxon>
        <taxon>Testudinata</taxon>
        <taxon>Testudines</taxon>
        <taxon>Cryptodira</taxon>
        <taxon>Durocryptodira</taxon>
        <taxon>Testudinoidea</taxon>
        <taxon>Testudinidae</taxon>
        <taxon>Gopherus</taxon>
    </lineage>
</organism>
<name>A0A452H5F4_9SAUR</name>
<dbReference type="GO" id="GO:0045087">
    <property type="term" value="P:innate immune response"/>
    <property type="evidence" value="ECO:0007669"/>
    <property type="project" value="UniProtKB-KW"/>
</dbReference>
<evidence type="ECO:0000256" key="6">
    <source>
        <dbReference type="ARBA" id="ARBA00022840"/>
    </source>
</evidence>
<dbReference type="PANTHER" id="PTHR45690:SF19">
    <property type="entry name" value="NACHT, LRR AND PYD DOMAINS-CONTAINING PROTEIN 3"/>
    <property type="match status" value="1"/>
</dbReference>
<keyword evidence="4" id="KW-0677">Repeat</keyword>
<dbReference type="Proteomes" id="UP000291020">
    <property type="component" value="Unassembled WGS sequence"/>
</dbReference>
<evidence type="ECO:0000256" key="8">
    <source>
        <dbReference type="ARBA" id="ARBA00023198"/>
    </source>
</evidence>
<dbReference type="InterPro" id="IPR027417">
    <property type="entry name" value="P-loop_NTPase"/>
</dbReference>
<comment type="similarity">
    <text evidence="2">Belongs to the NLRP family.</text>
</comment>